<sequence length="83" mass="9397">MALSLPTSKGFTSDSEHCSCGGIDTALHYAMECALTVSWHTRKAAPNFEQEWLERVANNLVSRHKIRGIVKFINEHRGLFWPP</sequence>
<accession>A0A4Y2KXE6</accession>
<organism evidence="1 2">
    <name type="scientific">Araneus ventricosus</name>
    <name type="common">Orbweaver spider</name>
    <name type="synonym">Epeira ventricosa</name>
    <dbReference type="NCBI Taxonomy" id="182803"/>
    <lineage>
        <taxon>Eukaryota</taxon>
        <taxon>Metazoa</taxon>
        <taxon>Ecdysozoa</taxon>
        <taxon>Arthropoda</taxon>
        <taxon>Chelicerata</taxon>
        <taxon>Arachnida</taxon>
        <taxon>Araneae</taxon>
        <taxon>Araneomorphae</taxon>
        <taxon>Entelegynae</taxon>
        <taxon>Araneoidea</taxon>
        <taxon>Araneidae</taxon>
        <taxon>Araneus</taxon>
    </lineage>
</organism>
<protein>
    <submittedName>
        <fullName evidence="1">Uncharacterized protein</fullName>
    </submittedName>
</protein>
<comment type="caution">
    <text evidence="1">The sequence shown here is derived from an EMBL/GenBank/DDBJ whole genome shotgun (WGS) entry which is preliminary data.</text>
</comment>
<keyword evidence="2" id="KW-1185">Reference proteome</keyword>
<dbReference type="Proteomes" id="UP000499080">
    <property type="component" value="Unassembled WGS sequence"/>
</dbReference>
<name>A0A4Y2KXE6_ARAVE</name>
<gene>
    <name evidence="1" type="ORF">AVEN_126722_1</name>
</gene>
<dbReference type="AlphaFoldDB" id="A0A4Y2KXE6"/>
<reference evidence="1 2" key="1">
    <citation type="journal article" date="2019" name="Sci. Rep.">
        <title>Orb-weaving spider Araneus ventricosus genome elucidates the spidroin gene catalogue.</title>
        <authorList>
            <person name="Kono N."/>
            <person name="Nakamura H."/>
            <person name="Ohtoshi R."/>
            <person name="Moran D.A.P."/>
            <person name="Shinohara A."/>
            <person name="Yoshida Y."/>
            <person name="Fujiwara M."/>
            <person name="Mori M."/>
            <person name="Tomita M."/>
            <person name="Arakawa K."/>
        </authorList>
    </citation>
    <scope>NUCLEOTIDE SEQUENCE [LARGE SCALE GENOMIC DNA]</scope>
</reference>
<evidence type="ECO:0000313" key="1">
    <source>
        <dbReference type="EMBL" id="GBN06965.1"/>
    </source>
</evidence>
<evidence type="ECO:0000313" key="2">
    <source>
        <dbReference type="Proteomes" id="UP000499080"/>
    </source>
</evidence>
<dbReference type="EMBL" id="BGPR01005119">
    <property type="protein sequence ID" value="GBN06965.1"/>
    <property type="molecule type" value="Genomic_DNA"/>
</dbReference>
<proteinExistence type="predicted"/>